<dbReference type="EMBL" id="MPUH01001271">
    <property type="protein sequence ID" value="OMJ68857.1"/>
    <property type="molecule type" value="Genomic_DNA"/>
</dbReference>
<accession>A0A1R2AWH3</accession>
<keyword evidence="5" id="KW-1185">Reference proteome</keyword>
<dbReference type="SUPFAM" id="SSF48403">
    <property type="entry name" value="Ankyrin repeat"/>
    <property type="match status" value="1"/>
</dbReference>
<organism evidence="4 5">
    <name type="scientific">Stentor coeruleus</name>
    <dbReference type="NCBI Taxonomy" id="5963"/>
    <lineage>
        <taxon>Eukaryota</taxon>
        <taxon>Sar</taxon>
        <taxon>Alveolata</taxon>
        <taxon>Ciliophora</taxon>
        <taxon>Postciliodesmatophora</taxon>
        <taxon>Heterotrichea</taxon>
        <taxon>Heterotrichida</taxon>
        <taxon>Stentoridae</taxon>
        <taxon>Stentor</taxon>
    </lineage>
</organism>
<feature type="repeat" description="ANK" evidence="3">
    <location>
        <begin position="73"/>
        <end position="105"/>
    </location>
</feature>
<dbReference type="Gene3D" id="1.25.40.20">
    <property type="entry name" value="Ankyrin repeat-containing domain"/>
    <property type="match status" value="1"/>
</dbReference>
<proteinExistence type="predicted"/>
<evidence type="ECO:0000313" key="5">
    <source>
        <dbReference type="Proteomes" id="UP000187209"/>
    </source>
</evidence>
<evidence type="ECO:0000256" key="1">
    <source>
        <dbReference type="ARBA" id="ARBA00022737"/>
    </source>
</evidence>
<protein>
    <submittedName>
        <fullName evidence="4">Uncharacterized protein</fullName>
    </submittedName>
</protein>
<dbReference type="InterPro" id="IPR002110">
    <property type="entry name" value="Ankyrin_rpt"/>
</dbReference>
<evidence type="ECO:0000256" key="2">
    <source>
        <dbReference type="ARBA" id="ARBA00023043"/>
    </source>
</evidence>
<dbReference type="AlphaFoldDB" id="A0A1R2AWH3"/>
<keyword evidence="1" id="KW-0677">Repeat</keyword>
<feature type="repeat" description="ANK" evidence="3">
    <location>
        <begin position="40"/>
        <end position="72"/>
    </location>
</feature>
<dbReference type="PROSITE" id="PS50297">
    <property type="entry name" value="ANK_REP_REGION"/>
    <property type="match status" value="2"/>
</dbReference>
<evidence type="ECO:0000313" key="4">
    <source>
        <dbReference type="EMBL" id="OMJ68857.1"/>
    </source>
</evidence>
<dbReference type="Proteomes" id="UP000187209">
    <property type="component" value="Unassembled WGS sequence"/>
</dbReference>
<evidence type="ECO:0000256" key="3">
    <source>
        <dbReference type="PROSITE-ProRule" id="PRU00023"/>
    </source>
</evidence>
<sequence length="150" mass="16873">MGAFCHKEDNRPAAVITAIQNYDTGFKFCQEDLSKRLTAYNWTYLHLAVWMNKEQIVENLLRLGAEVNIQDANGDTALHLALIIGQKSIAKCLLENGARFDIANVVRNIKEGVKAMELMTGESIELMKFTRTETEVEEIAQLIGTDGKRK</sequence>
<dbReference type="PANTHER" id="PTHR24198">
    <property type="entry name" value="ANKYRIN REPEAT AND PROTEIN KINASE DOMAIN-CONTAINING PROTEIN"/>
    <property type="match status" value="1"/>
</dbReference>
<dbReference type="PROSITE" id="PS50088">
    <property type="entry name" value="ANK_REPEAT"/>
    <property type="match status" value="2"/>
</dbReference>
<dbReference type="OrthoDB" id="284480at2759"/>
<name>A0A1R2AWH3_9CILI</name>
<keyword evidence="2 3" id="KW-0040">ANK repeat</keyword>
<dbReference type="PANTHER" id="PTHR24198:SF165">
    <property type="entry name" value="ANKYRIN REPEAT-CONTAINING PROTEIN-RELATED"/>
    <property type="match status" value="1"/>
</dbReference>
<comment type="caution">
    <text evidence="4">The sequence shown here is derived from an EMBL/GenBank/DDBJ whole genome shotgun (WGS) entry which is preliminary data.</text>
</comment>
<gene>
    <name evidence="4" type="ORF">SteCoe_33568</name>
</gene>
<reference evidence="4 5" key="1">
    <citation type="submission" date="2016-11" db="EMBL/GenBank/DDBJ databases">
        <title>The macronuclear genome of Stentor coeruleus: a giant cell with tiny introns.</title>
        <authorList>
            <person name="Slabodnick M."/>
            <person name="Ruby J.G."/>
            <person name="Reiff S.B."/>
            <person name="Swart E.C."/>
            <person name="Gosai S."/>
            <person name="Prabakaran S."/>
            <person name="Witkowska E."/>
            <person name="Larue G.E."/>
            <person name="Fisher S."/>
            <person name="Freeman R.M."/>
            <person name="Gunawardena J."/>
            <person name="Chu W."/>
            <person name="Stover N.A."/>
            <person name="Gregory B.D."/>
            <person name="Nowacki M."/>
            <person name="Derisi J."/>
            <person name="Roy S.W."/>
            <person name="Marshall W.F."/>
            <person name="Sood P."/>
        </authorList>
    </citation>
    <scope>NUCLEOTIDE SEQUENCE [LARGE SCALE GENOMIC DNA]</scope>
    <source>
        <strain evidence="4">WM001</strain>
    </source>
</reference>
<dbReference type="SMART" id="SM00248">
    <property type="entry name" value="ANK"/>
    <property type="match status" value="2"/>
</dbReference>
<dbReference type="InterPro" id="IPR036770">
    <property type="entry name" value="Ankyrin_rpt-contain_sf"/>
</dbReference>
<dbReference type="Pfam" id="PF12796">
    <property type="entry name" value="Ank_2"/>
    <property type="match status" value="1"/>
</dbReference>